<reference evidence="1" key="1">
    <citation type="submission" date="2014-09" db="EMBL/GenBank/DDBJ databases">
        <authorList>
            <person name="Magalhaes I.L.F."/>
            <person name="Oliveira U."/>
            <person name="Santos F.R."/>
            <person name="Vidigal T.H.D.A."/>
            <person name="Brescovit A.D."/>
            <person name="Santos A.J."/>
        </authorList>
    </citation>
    <scope>NUCLEOTIDE SEQUENCE</scope>
    <source>
        <tissue evidence="1">Shoot tissue taken approximately 20 cm above the soil surface</tissue>
    </source>
</reference>
<accession>A0A0A8YSJ7</accession>
<reference evidence="1" key="2">
    <citation type="journal article" date="2015" name="Data Brief">
        <title>Shoot transcriptome of the giant reed, Arundo donax.</title>
        <authorList>
            <person name="Barrero R.A."/>
            <person name="Guerrero F.D."/>
            <person name="Moolhuijzen P."/>
            <person name="Goolsby J.A."/>
            <person name="Tidwell J."/>
            <person name="Bellgard S.E."/>
            <person name="Bellgard M.I."/>
        </authorList>
    </citation>
    <scope>NUCLEOTIDE SEQUENCE</scope>
    <source>
        <tissue evidence="1">Shoot tissue taken approximately 20 cm above the soil surface</tissue>
    </source>
</reference>
<protein>
    <submittedName>
        <fullName evidence="1">Uncharacterized protein</fullName>
    </submittedName>
</protein>
<dbReference type="AlphaFoldDB" id="A0A0A8YSJ7"/>
<name>A0A0A8YSJ7_ARUDO</name>
<organism evidence="1">
    <name type="scientific">Arundo donax</name>
    <name type="common">Giant reed</name>
    <name type="synonym">Donax arundinaceus</name>
    <dbReference type="NCBI Taxonomy" id="35708"/>
    <lineage>
        <taxon>Eukaryota</taxon>
        <taxon>Viridiplantae</taxon>
        <taxon>Streptophyta</taxon>
        <taxon>Embryophyta</taxon>
        <taxon>Tracheophyta</taxon>
        <taxon>Spermatophyta</taxon>
        <taxon>Magnoliopsida</taxon>
        <taxon>Liliopsida</taxon>
        <taxon>Poales</taxon>
        <taxon>Poaceae</taxon>
        <taxon>PACMAD clade</taxon>
        <taxon>Arundinoideae</taxon>
        <taxon>Arundineae</taxon>
        <taxon>Arundo</taxon>
    </lineage>
</organism>
<dbReference type="EMBL" id="GBRH01268419">
    <property type="protein sequence ID" value="JAD29476.1"/>
    <property type="molecule type" value="Transcribed_RNA"/>
</dbReference>
<proteinExistence type="predicted"/>
<evidence type="ECO:0000313" key="1">
    <source>
        <dbReference type="EMBL" id="JAD29476.1"/>
    </source>
</evidence>
<sequence length="63" mass="7410">MSQEVRDKICKWLLSRCDQALRDIIINLTQNQIHYIKLLMCDNQQEKPLLQAGDSLCIADHRQ</sequence>